<comment type="catalytic activity">
    <reaction evidence="12">
        <text>N(4)-(alpha-D-Glc-(1-&gt;2)-alpha-D-Glc-(1-&gt;3)-alpha-D-Glc-(1-&gt;3)-alpha-D-Man-(1-&gt;2)-alpha-D-Man-(1-&gt;2)-alpha-D-Man-(1-&gt;3)-[alpha-D-Man-(1-&gt;2)-alpha-D-Man-(1-&gt;3)-[alpha-D-Man-(1-&gt;2)-alpha-D-Man-(1-&gt;6)]-alpha-D-Man-(1-&gt;6)]-beta-D-Man-(1-&gt;4)-beta-D-GlcNAc-(1-&gt;4)-beta-D-GlcNAc)-L-asparaginyl-[protein] + H2O = N(4)-(alpha-D-Glc-(1-&gt;3)-alpha-D-Glc-(1-&gt;3)-alpha-D-Man-(1-&gt;2)-alpha-D-Man-(1-&gt;2)-alpha-D-Man-(1-&gt;3)-[alpha-D-Man-(1-&gt;2)-alpha-D-Man-(1-&gt;3)-[alpha-D-Man-(1-&gt;2)-alpha-D-Man-(1-&gt;6)]-alpha-D-Man-(1-&gt;6)]-beta-D-Man-(1-&gt;4)-beta-D-GlcNAc-(1-&gt;4)-beta-D-GlcNAc)-L-asparaginyl-[protein] + beta-D-glucose</text>
        <dbReference type="Rhea" id="RHEA:55988"/>
        <dbReference type="Rhea" id="RHEA-COMP:12806"/>
        <dbReference type="Rhea" id="RHEA-COMP:14355"/>
        <dbReference type="ChEBI" id="CHEBI:15377"/>
        <dbReference type="ChEBI" id="CHEBI:15903"/>
        <dbReference type="ChEBI" id="CHEBI:59082"/>
        <dbReference type="ChEBI" id="CHEBI:132537"/>
        <dbReference type="EC" id="3.2.1.106"/>
    </reaction>
</comment>
<dbReference type="InterPro" id="IPR031335">
    <property type="entry name" value="Glyco_hydro_63_C"/>
</dbReference>
<feature type="domain" description="Glycosyl hydrolase family 63 C-terminal" evidence="14">
    <location>
        <begin position="329"/>
        <end position="834"/>
    </location>
</feature>
<evidence type="ECO:0000256" key="6">
    <source>
        <dbReference type="ARBA" id="ARBA00022968"/>
    </source>
</evidence>
<evidence type="ECO:0000256" key="3">
    <source>
        <dbReference type="ARBA" id="ARBA00022692"/>
    </source>
</evidence>
<protein>
    <recommendedName>
        <fullName evidence="11 12">Mannosyl-oligosaccharide glucosidase</fullName>
        <ecNumber evidence="11 12">3.2.1.106</ecNumber>
    </recommendedName>
</protein>
<keyword evidence="17" id="KW-1185">Reference proteome</keyword>
<evidence type="ECO:0000256" key="10">
    <source>
        <dbReference type="ARBA" id="ARBA00023295"/>
    </source>
</evidence>
<evidence type="ECO:0000256" key="2">
    <source>
        <dbReference type="ARBA" id="ARBA00010833"/>
    </source>
</evidence>
<evidence type="ECO:0000259" key="15">
    <source>
        <dbReference type="Pfam" id="PF16923"/>
    </source>
</evidence>
<keyword evidence="7" id="KW-1133">Transmembrane helix</keyword>
<evidence type="ECO:0000256" key="4">
    <source>
        <dbReference type="ARBA" id="ARBA00022801"/>
    </source>
</evidence>
<evidence type="ECO:0000256" key="5">
    <source>
        <dbReference type="ARBA" id="ARBA00022824"/>
    </source>
</evidence>
<dbReference type="SUPFAM" id="SSF48208">
    <property type="entry name" value="Six-hairpin glycosidases"/>
    <property type="match status" value="1"/>
</dbReference>
<dbReference type="EMBL" id="JAAAIP010000568">
    <property type="protein sequence ID" value="KAG0315037.1"/>
    <property type="molecule type" value="Genomic_DNA"/>
</dbReference>
<keyword evidence="9" id="KW-0325">Glycoprotein</keyword>
<keyword evidence="13" id="KW-0732">Signal</keyword>
<dbReference type="InterPro" id="IPR038518">
    <property type="entry name" value="Glyco_hydro_63N_sf"/>
</dbReference>
<feature type="signal peptide" evidence="13">
    <location>
        <begin position="1"/>
        <end position="39"/>
    </location>
</feature>
<sequence>MTQPGPRTRSRASFRPSTRLLGTFVMLLGLVARSTVVRAELDPALDATNSFLGNIHMGVDVDGTPEEISSFAAQAAQNQSLYWGPYRPMLYFGTRPRLPDTVMTGLMWYGTQDYSGIDNLRHGCEERDGFEKYGWLKADGRTFGVQQLKDTRNNVELTTDFIKVPGGGHGGSWGARISGKPIREGEPMSIAAMYYIAIDGEGELRVDPNTFVPTSPIVFDGAAKDLGDFEFTLEQTKGADKNEPIHFFGGIVPPGNVWRIKEYSKEVIIERAQELNSAGKTDLSPKEFFALPDVFFNRDPNTMVFQMHFNSEFEFEIRYNSKSSPNSVTNEVITTALAKAVDAFDERFENTFHLAEHGYNASMVDFAQATMSNLIGGIGYFYGTAIVDESFTYEEGQFDHLEGPVARRPNPNPQQTASSSLFTAVPSRSFFPRGFYWDEGFHQTLIGQWDNDLSLEIIQSWFDRQDNDGWIHREQILGDEARSRVPSEFHVQYPEHANPPTLFKAINLYLDRLQNVSQVFAVDAHGESKQAPLAMESNVKHDVTNARLMNPALAAEYLKKLYPKLILSYHWMRQTMQGEIRKYGRQSRSRVEGYRWRGRTLTHTLTSGLDDYPRAPRPSVGELHVDLLSWIGFMNRNLQSIAAILGEEDDVEELEDHYKAIVANVDELHWSEENKAYCDLTVDDDDQSYHVCHKGYISLFPMLMGIISPESEKLGHVLDLMYDPEELWSPFGLRSLSKKDEFFGAGENYWRGPVWININYLALHSLKDNYLVEGPYQDKAKRIYNELRDNLIHNIFSEYERSGFVWEQYNELTGRGQRSHPFTGWTSMVVLMMQMGRAE</sequence>
<comment type="similarity">
    <text evidence="2 12">Belongs to the glycosyl hydrolase 63 family.</text>
</comment>
<comment type="function">
    <text evidence="12">Cleaves the distal alpha 1,2-linked glucose residue from the Glc(3)Man(9)GlcNAc(2) oligosaccharide precursor.</text>
</comment>
<keyword evidence="5 12" id="KW-0256">Endoplasmic reticulum</keyword>
<dbReference type="EC" id="3.2.1.106" evidence="11 12"/>
<dbReference type="Gene3D" id="1.50.10.10">
    <property type="match status" value="1"/>
</dbReference>
<evidence type="ECO:0000259" key="14">
    <source>
        <dbReference type="Pfam" id="PF03200"/>
    </source>
</evidence>
<evidence type="ECO:0000256" key="13">
    <source>
        <dbReference type="SAM" id="SignalP"/>
    </source>
</evidence>
<proteinExistence type="inferred from homology"/>
<keyword evidence="8" id="KW-0472">Membrane</keyword>
<keyword evidence="3" id="KW-0812">Transmembrane</keyword>
<dbReference type="PANTHER" id="PTHR10412:SF11">
    <property type="entry name" value="MANNOSYL-OLIGOSACCHARIDE GLUCOSIDASE"/>
    <property type="match status" value="1"/>
</dbReference>
<keyword evidence="10 12" id="KW-0326">Glycosidase</keyword>
<feature type="chain" id="PRO_5040137686" description="Mannosyl-oligosaccharide glucosidase" evidence="13">
    <location>
        <begin position="40"/>
        <end position="839"/>
    </location>
</feature>
<comment type="subcellular location">
    <subcellularLocation>
        <location evidence="1 12">Endoplasmic reticulum membrane</location>
        <topology evidence="1 12">Single-pass type II membrane protein</topology>
    </subcellularLocation>
</comment>
<accession>A0A9P6RDJ3</accession>
<dbReference type="InterPro" id="IPR004888">
    <property type="entry name" value="Glycoside_hydrolase_63"/>
</dbReference>
<dbReference type="Pfam" id="PF16923">
    <property type="entry name" value="Glyco_hydro_63N"/>
    <property type="match status" value="1"/>
</dbReference>
<gene>
    <name evidence="16" type="primary">CWH41</name>
    <name evidence="16" type="ORF">BGZ99_007699</name>
</gene>
<name>A0A9P6RDJ3_9FUNG</name>
<reference evidence="16" key="1">
    <citation type="journal article" date="2020" name="Fungal Divers.">
        <title>Resolving the Mortierellaceae phylogeny through synthesis of multi-gene phylogenetics and phylogenomics.</title>
        <authorList>
            <person name="Vandepol N."/>
            <person name="Liber J."/>
            <person name="Desiro A."/>
            <person name="Na H."/>
            <person name="Kennedy M."/>
            <person name="Barry K."/>
            <person name="Grigoriev I.V."/>
            <person name="Miller A.N."/>
            <person name="O'Donnell K."/>
            <person name="Stajich J.E."/>
            <person name="Bonito G."/>
        </authorList>
    </citation>
    <scope>NUCLEOTIDE SEQUENCE</scope>
    <source>
        <strain evidence="16">REB-010B</strain>
    </source>
</reference>
<dbReference type="InterPro" id="IPR031631">
    <property type="entry name" value="Glyco_hydro_63N"/>
</dbReference>
<dbReference type="PANTHER" id="PTHR10412">
    <property type="entry name" value="MANNOSYL-OLIGOSACCHARIDE GLUCOSIDASE"/>
    <property type="match status" value="1"/>
</dbReference>
<dbReference type="Gene3D" id="2.70.98.110">
    <property type="entry name" value="Glycosyl hydrolase family 63, N-terminal domain"/>
    <property type="match status" value="1"/>
</dbReference>
<organism evidence="16 17">
    <name type="scientific">Dissophora globulifera</name>
    <dbReference type="NCBI Taxonomy" id="979702"/>
    <lineage>
        <taxon>Eukaryota</taxon>
        <taxon>Fungi</taxon>
        <taxon>Fungi incertae sedis</taxon>
        <taxon>Mucoromycota</taxon>
        <taxon>Mortierellomycotina</taxon>
        <taxon>Mortierellomycetes</taxon>
        <taxon>Mortierellales</taxon>
        <taxon>Mortierellaceae</taxon>
        <taxon>Dissophora</taxon>
    </lineage>
</organism>
<dbReference type="GO" id="GO:0009311">
    <property type="term" value="P:oligosaccharide metabolic process"/>
    <property type="evidence" value="ECO:0007669"/>
    <property type="project" value="UniProtKB-UniRule"/>
</dbReference>
<dbReference type="InterPro" id="IPR012341">
    <property type="entry name" value="6hp_glycosidase-like_sf"/>
</dbReference>
<comment type="caution">
    <text evidence="16">The sequence shown here is derived from an EMBL/GenBank/DDBJ whole genome shotgun (WGS) entry which is preliminary data.</text>
</comment>
<dbReference type="Proteomes" id="UP000738325">
    <property type="component" value="Unassembled WGS sequence"/>
</dbReference>
<evidence type="ECO:0000313" key="17">
    <source>
        <dbReference type="Proteomes" id="UP000738325"/>
    </source>
</evidence>
<evidence type="ECO:0000256" key="11">
    <source>
        <dbReference type="ARBA" id="ARBA00038888"/>
    </source>
</evidence>
<dbReference type="Pfam" id="PF03200">
    <property type="entry name" value="Glyco_hydro_63"/>
    <property type="match status" value="1"/>
</dbReference>
<keyword evidence="4 12" id="KW-0378">Hydrolase</keyword>
<feature type="domain" description="Glycosyl hydrolase family 63 N-terminal" evidence="15">
    <location>
        <begin position="80"/>
        <end position="282"/>
    </location>
</feature>
<dbReference type="GO" id="GO:0005789">
    <property type="term" value="C:endoplasmic reticulum membrane"/>
    <property type="evidence" value="ECO:0007669"/>
    <property type="project" value="UniProtKB-SubCell"/>
</dbReference>
<keyword evidence="6" id="KW-0735">Signal-anchor</keyword>
<dbReference type="OrthoDB" id="410058at2759"/>
<dbReference type="GO" id="GO:0004573">
    <property type="term" value="F:Glc3Man9GlcNAc2 oligosaccharide glucosidase activity"/>
    <property type="evidence" value="ECO:0007669"/>
    <property type="project" value="UniProtKB-UniRule"/>
</dbReference>
<evidence type="ECO:0000256" key="9">
    <source>
        <dbReference type="ARBA" id="ARBA00023180"/>
    </source>
</evidence>
<evidence type="ECO:0000256" key="1">
    <source>
        <dbReference type="ARBA" id="ARBA00004648"/>
    </source>
</evidence>
<dbReference type="InterPro" id="IPR008928">
    <property type="entry name" value="6-hairpin_glycosidase_sf"/>
</dbReference>
<evidence type="ECO:0000256" key="7">
    <source>
        <dbReference type="ARBA" id="ARBA00022989"/>
    </source>
</evidence>
<evidence type="ECO:0000313" key="16">
    <source>
        <dbReference type="EMBL" id="KAG0315037.1"/>
    </source>
</evidence>
<dbReference type="GO" id="GO:0006487">
    <property type="term" value="P:protein N-linked glycosylation"/>
    <property type="evidence" value="ECO:0007669"/>
    <property type="project" value="UniProtKB-UniRule"/>
</dbReference>
<dbReference type="AlphaFoldDB" id="A0A9P6RDJ3"/>
<evidence type="ECO:0000256" key="12">
    <source>
        <dbReference type="RuleBase" id="RU368089"/>
    </source>
</evidence>
<evidence type="ECO:0000256" key="8">
    <source>
        <dbReference type="ARBA" id="ARBA00023136"/>
    </source>
</evidence>